<organism evidence="1 2">
    <name type="scientific">Auriscalpium vulgare</name>
    <dbReference type="NCBI Taxonomy" id="40419"/>
    <lineage>
        <taxon>Eukaryota</taxon>
        <taxon>Fungi</taxon>
        <taxon>Dikarya</taxon>
        <taxon>Basidiomycota</taxon>
        <taxon>Agaricomycotina</taxon>
        <taxon>Agaricomycetes</taxon>
        <taxon>Russulales</taxon>
        <taxon>Auriscalpiaceae</taxon>
        <taxon>Auriscalpium</taxon>
    </lineage>
</organism>
<dbReference type="Proteomes" id="UP000814033">
    <property type="component" value="Unassembled WGS sequence"/>
</dbReference>
<dbReference type="EMBL" id="MU276619">
    <property type="protein sequence ID" value="KAI0038017.1"/>
    <property type="molecule type" value="Genomic_DNA"/>
</dbReference>
<name>A0ACB8R2B0_9AGAM</name>
<comment type="caution">
    <text evidence="1">The sequence shown here is derived from an EMBL/GenBank/DDBJ whole genome shotgun (WGS) entry which is preliminary data.</text>
</comment>
<protein>
    <submittedName>
        <fullName evidence="1">Uncharacterized protein</fullName>
    </submittedName>
</protein>
<gene>
    <name evidence="1" type="ORF">FA95DRAFT_1451837</name>
</gene>
<evidence type="ECO:0000313" key="1">
    <source>
        <dbReference type="EMBL" id="KAI0038017.1"/>
    </source>
</evidence>
<reference evidence="1" key="2">
    <citation type="journal article" date="2022" name="New Phytol.">
        <title>Evolutionary transition to the ectomycorrhizal habit in the genomes of a hyperdiverse lineage of mushroom-forming fungi.</title>
        <authorList>
            <person name="Looney B."/>
            <person name="Miyauchi S."/>
            <person name="Morin E."/>
            <person name="Drula E."/>
            <person name="Courty P.E."/>
            <person name="Kohler A."/>
            <person name="Kuo A."/>
            <person name="LaButti K."/>
            <person name="Pangilinan J."/>
            <person name="Lipzen A."/>
            <person name="Riley R."/>
            <person name="Andreopoulos W."/>
            <person name="He G."/>
            <person name="Johnson J."/>
            <person name="Nolan M."/>
            <person name="Tritt A."/>
            <person name="Barry K.W."/>
            <person name="Grigoriev I.V."/>
            <person name="Nagy L.G."/>
            <person name="Hibbett D."/>
            <person name="Henrissat B."/>
            <person name="Matheny P.B."/>
            <person name="Labbe J."/>
            <person name="Martin F.M."/>
        </authorList>
    </citation>
    <scope>NUCLEOTIDE SEQUENCE</scope>
    <source>
        <strain evidence="1">FP105234-sp</strain>
    </source>
</reference>
<keyword evidence="2" id="KW-1185">Reference proteome</keyword>
<feature type="non-terminal residue" evidence="1">
    <location>
        <position position="1"/>
    </location>
</feature>
<proteinExistence type="predicted"/>
<evidence type="ECO:0000313" key="2">
    <source>
        <dbReference type="Proteomes" id="UP000814033"/>
    </source>
</evidence>
<sequence>QRLIDADALLDSGAEGIILHPKFATKHRLPLKPLSRPFPVRNVDNTENVMGWVTHSTTQTIRVYAKDSRSYHEEEAEFFLTDIGDYDMILGTDWL</sequence>
<reference evidence="1" key="1">
    <citation type="submission" date="2021-02" db="EMBL/GenBank/DDBJ databases">
        <authorList>
            <consortium name="DOE Joint Genome Institute"/>
            <person name="Ahrendt S."/>
            <person name="Looney B.P."/>
            <person name="Miyauchi S."/>
            <person name="Morin E."/>
            <person name="Drula E."/>
            <person name="Courty P.E."/>
            <person name="Chicoki N."/>
            <person name="Fauchery L."/>
            <person name="Kohler A."/>
            <person name="Kuo A."/>
            <person name="Labutti K."/>
            <person name="Pangilinan J."/>
            <person name="Lipzen A."/>
            <person name="Riley R."/>
            <person name="Andreopoulos W."/>
            <person name="He G."/>
            <person name="Johnson J."/>
            <person name="Barry K.W."/>
            <person name="Grigoriev I.V."/>
            <person name="Nagy L."/>
            <person name="Hibbett D."/>
            <person name="Henrissat B."/>
            <person name="Matheny P.B."/>
            <person name="Labbe J."/>
            <person name="Martin F."/>
        </authorList>
    </citation>
    <scope>NUCLEOTIDE SEQUENCE</scope>
    <source>
        <strain evidence="1">FP105234-sp</strain>
    </source>
</reference>
<accession>A0ACB8R2B0</accession>
<feature type="non-terminal residue" evidence="1">
    <location>
        <position position="95"/>
    </location>
</feature>